<proteinExistence type="predicted"/>
<feature type="domain" description="Lipin middle" evidence="2">
    <location>
        <begin position="247"/>
        <end position="358"/>
    </location>
</feature>
<dbReference type="GO" id="GO:0009062">
    <property type="term" value="P:fatty acid catabolic process"/>
    <property type="evidence" value="ECO:0007669"/>
    <property type="project" value="TreeGrafter"/>
</dbReference>
<gene>
    <name evidence="3" type="ORF">L9F63_019646</name>
</gene>
<dbReference type="GO" id="GO:0005634">
    <property type="term" value="C:nucleus"/>
    <property type="evidence" value="ECO:0007669"/>
    <property type="project" value="TreeGrafter"/>
</dbReference>
<reference evidence="3" key="2">
    <citation type="submission" date="2023-05" db="EMBL/GenBank/DDBJ databases">
        <authorList>
            <person name="Fouks B."/>
        </authorList>
    </citation>
    <scope>NUCLEOTIDE SEQUENCE</scope>
    <source>
        <strain evidence="3">Stay&amp;Tobe</strain>
        <tissue evidence="3">Testes</tissue>
    </source>
</reference>
<dbReference type="PANTHER" id="PTHR12181">
    <property type="entry name" value="LIPIN"/>
    <property type="match status" value="1"/>
</dbReference>
<feature type="region of interest" description="Disordered" evidence="1">
    <location>
        <begin position="46"/>
        <end position="143"/>
    </location>
</feature>
<dbReference type="AlphaFoldDB" id="A0AAD7ZVW5"/>
<accession>A0AAD7ZVW5</accession>
<feature type="non-terminal residue" evidence="3">
    <location>
        <position position="1"/>
    </location>
</feature>
<feature type="compositionally biased region" description="Basic and acidic residues" evidence="1">
    <location>
        <begin position="379"/>
        <end position="390"/>
    </location>
</feature>
<evidence type="ECO:0000313" key="4">
    <source>
        <dbReference type="Proteomes" id="UP001233999"/>
    </source>
</evidence>
<dbReference type="GO" id="GO:0003713">
    <property type="term" value="F:transcription coactivator activity"/>
    <property type="evidence" value="ECO:0007669"/>
    <property type="project" value="TreeGrafter"/>
</dbReference>
<evidence type="ECO:0000259" key="2">
    <source>
        <dbReference type="Pfam" id="PF16876"/>
    </source>
</evidence>
<dbReference type="EMBL" id="JASPKZ010006845">
    <property type="protein sequence ID" value="KAJ9586778.1"/>
    <property type="molecule type" value="Genomic_DNA"/>
</dbReference>
<feature type="compositionally biased region" description="Polar residues" evidence="1">
    <location>
        <begin position="103"/>
        <end position="113"/>
    </location>
</feature>
<dbReference type="GO" id="GO:0045944">
    <property type="term" value="P:positive regulation of transcription by RNA polymerase II"/>
    <property type="evidence" value="ECO:0007669"/>
    <property type="project" value="TreeGrafter"/>
</dbReference>
<dbReference type="PANTHER" id="PTHR12181:SF12">
    <property type="entry name" value="PHOSPHATIDATE PHOSPHATASE"/>
    <property type="match status" value="1"/>
</dbReference>
<evidence type="ECO:0000313" key="3">
    <source>
        <dbReference type="EMBL" id="KAJ9586778.1"/>
    </source>
</evidence>
<sequence>ARESLKILTTFGRVPERFVAFAHRNAKRAGISVGYSTNGDFHNFLLPSDSRPCSPVQSDTEFEMKRQSKAVESGEEEVAGKTGHQGQSWRWGELPSPPPRPLMTSQNSRTSLSKMDIPDPEPVSSSDEETNKKQQEAAAAAVAAAEAEAQRSMLSGMFSFMKKTKRIRHNPESEGIYLSDLNADELDPEVAALYFPTSYRQGGHTTSLTSGASPHSVEGAIGGPKSLDSDFEEPKHSIFEQKSYGEISMSLCGGLSSTDGNVMKPSEDSFLQNLVTYNDLIQNPKLVENPDLVVRLNGEFYNWRTACPIIMSLVMYQKPLPQQVVDTFISDYLPPMQKGVKKPSSQEPSRGYSSWFYWRRTTEPKKMAAHSTSDVSSPESDKLIEVKEVGTPESQDEEVSMMSEIDKKDIPKK</sequence>
<feature type="non-terminal residue" evidence="3">
    <location>
        <position position="413"/>
    </location>
</feature>
<feature type="compositionally biased region" description="Basic and acidic residues" evidence="1">
    <location>
        <begin position="404"/>
        <end position="413"/>
    </location>
</feature>
<dbReference type="GO" id="GO:0032869">
    <property type="term" value="P:cellular response to insulin stimulus"/>
    <property type="evidence" value="ECO:0007669"/>
    <property type="project" value="TreeGrafter"/>
</dbReference>
<evidence type="ECO:0000256" key="1">
    <source>
        <dbReference type="SAM" id="MobiDB-lite"/>
    </source>
</evidence>
<dbReference type="Pfam" id="PF16876">
    <property type="entry name" value="Lipin_mid"/>
    <property type="match status" value="1"/>
</dbReference>
<protein>
    <recommendedName>
        <fullName evidence="2">Lipin middle domain-containing protein</fullName>
    </recommendedName>
</protein>
<keyword evidence="4" id="KW-1185">Reference proteome</keyword>
<dbReference type="GO" id="GO:0019432">
    <property type="term" value="P:triglyceride biosynthetic process"/>
    <property type="evidence" value="ECO:0007669"/>
    <property type="project" value="TreeGrafter"/>
</dbReference>
<organism evidence="3 4">
    <name type="scientific">Diploptera punctata</name>
    <name type="common">Pacific beetle cockroach</name>
    <dbReference type="NCBI Taxonomy" id="6984"/>
    <lineage>
        <taxon>Eukaryota</taxon>
        <taxon>Metazoa</taxon>
        <taxon>Ecdysozoa</taxon>
        <taxon>Arthropoda</taxon>
        <taxon>Hexapoda</taxon>
        <taxon>Insecta</taxon>
        <taxon>Pterygota</taxon>
        <taxon>Neoptera</taxon>
        <taxon>Polyneoptera</taxon>
        <taxon>Dictyoptera</taxon>
        <taxon>Blattodea</taxon>
        <taxon>Blaberoidea</taxon>
        <taxon>Blaberidae</taxon>
        <taxon>Diplopterinae</taxon>
        <taxon>Diploptera</taxon>
    </lineage>
</organism>
<dbReference type="InterPro" id="IPR031703">
    <property type="entry name" value="Lipin_mid"/>
</dbReference>
<name>A0AAD7ZVW5_DIPPU</name>
<reference evidence="3" key="1">
    <citation type="journal article" date="2023" name="IScience">
        <title>Live-bearing cockroach genome reveals convergent evolutionary mechanisms linked to viviparity in insects and beyond.</title>
        <authorList>
            <person name="Fouks B."/>
            <person name="Harrison M.C."/>
            <person name="Mikhailova A.A."/>
            <person name="Marchal E."/>
            <person name="English S."/>
            <person name="Carruthers M."/>
            <person name="Jennings E.C."/>
            <person name="Chiamaka E.L."/>
            <person name="Frigard R.A."/>
            <person name="Pippel M."/>
            <person name="Attardo G.M."/>
            <person name="Benoit J.B."/>
            <person name="Bornberg-Bauer E."/>
            <person name="Tobe S.S."/>
        </authorList>
    </citation>
    <scope>NUCLEOTIDE SEQUENCE</scope>
    <source>
        <strain evidence="3">Stay&amp;Tobe</strain>
    </source>
</reference>
<dbReference type="Proteomes" id="UP001233999">
    <property type="component" value="Unassembled WGS sequence"/>
</dbReference>
<feature type="region of interest" description="Disordered" evidence="1">
    <location>
        <begin position="367"/>
        <end position="413"/>
    </location>
</feature>
<comment type="caution">
    <text evidence="3">The sequence shown here is derived from an EMBL/GenBank/DDBJ whole genome shotgun (WGS) entry which is preliminary data.</text>
</comment>
<dbReference type="InterPro" id="IPR026058">
    <property type="entry name" value="LIPIN"/>
</dbReference>
<dbReference type="GO" id="GO:0008195">
    <property type="term" value="F:phosphatidate phosphatase activity"/>
    <property type="evidence" value="ECO:0007669"/>
    <property type="project" value="TreeGrafter"/>
</dbReference>